<protein>
    <recommendedName>
        <fullName evidence="4">Lipoprotein</fullName>
    </recommendedName>
</protein>
<proteinExistence type="predicted"/>
<feature type="signal peptide" evidence="1">
    <location>
        <begin position="1"/>
        <end position="18"/>
    </location>
</feature>
<dbReference type="PROSITE" id="PS51257">
    <property type="entry name" value="PROKAR_LIPOPROTEIN"/>
    <property type="match status" value="1"/>
</dbReference>
<organism evidence="2 3">
    <name type="scientific">Paenirhodobacter populi</name>
    <dbReference type="NCBI Taxonomy" id="2306993"/>
    <lineage>
        <taxon>Bacteria</taxon>
        <taxon>Pseudomonadati</taxon>
        <taxon>Pseudomonadota</taxon>
        <taxon>Alphaproteobacteria</taxon>
        <taxon>Rhodobacterales</taxon>
        <taxon>Rhodobacter group</taxon>
        <taxon>Paenirhodobacter</taxon>
    </lineage>
</organism>
<reference evidence="2 3" key="2">
    <citation type="submission" date="2019-01" db="EMBL/GenBank/DDBJ databases">
        <authorList>
            <person name="Li Y."/>
        </authorList>
    </citation>
    <scope>NUCLEOTIDE SEQUENCE [LARGE SCALE GENOMIC DNA]</scope>
    <source>
        <strain evidence="2 3">07D10-4-3</strain>
    </source>
</reference>
<feature type="chain" id="PRO_5019288383" description="Lipoprotein" evidence="1">
    <location>
        <begin position="19"/>
        <end position="181"/>
    </location>
</feature>
<dbReference type="EMBL" id="SAUY01000023">
    <property type="protein sequence ID" value="RWR28737.1"/>
    <property type="molecule type" value="Genomic_DNA"/>
</dbReference>
<dbReference type="RefSeq" id="WP_128233250.1">
    <property type="nucleotide sequence ID" value="NZ_SAUY01000023.1"/>
</dbReference>
<reference evidence="2 3" key="1">
    <citation type="submission" date="2019-01" db="EMBL/GenBank/DDBJ databases">
        <title>Sinorhodobacter populi sp. nov. isolated from the symptomatic bark tissue of Populus euramericana canker.</title>
        <authorList>
            <person name="Xu G."/>
        </authorList>
    </citation>
    <scope>NUCLEOTIDE SEQUENCE [LARGE SCALE GENOMIC DNA]</scope>
    <source>
        <strain evidence="2 3">07D10-4-3</strain>
    </source>
</reference>
<gene>
    <name evidence="2" type="ORF">D2T29_16035</name>
</gene>
<sequence>MNLASKIAMVITAAVALAACDTSVTPTYQTSPQNTIILQGVAAGGKRVSVASFTAAPGVDVNPSCRLMGPIDVGGGQTPERVLHDALTAELLAAGIYSPKGTPLDITLTDMQVSSMNGHWILAGTVKSPKLPQGYSVQAKYDFKTSFSAVSACQNTALAFNKATSAFIHAIITHPSFRAAI</sequence>
<name>A0A443K7H6_9RHOB</name>
<evidence type="ECO:0000313" key="3">
    <source>
        <dbReference type="Proteomes" id="UP000284451"/>
    </source>
</evidence>
<keyword evidence="1" id="KW-0732">Signal</keyword>
<evidence type="ECO:0000256" key="1">
    <source>
        <dbReference type="SAM" id="SignalP"/>
    </source>
</evidence>
<dbReference type="AlphaFoldDB" id="A0A443K7H6"/>
<evidence type="ECO:0000313" key="2">
    <source>
        <dbReference type="EMBL" id="RWR28737.1"/>
    </source>
</evidence>
<comment type="caution">
    <text evidence="2">The sequence shown here is derived from an EMBL/GenBank/DDBJ whole genome shotgun (WGS) entry which is preliminary data.</text>
</comment>
<evidence type="ECO:0008006" key="4">
    <source>
        <dbReference type="Google" id="ProtNLM"/>
    </source>
</evidence>
<dbReference type="Proteomes" id="UP000284451">
    <property type="component" value="Unassembled WGS sequence"/>
</dbReference>
<accession>A0A443K7H6</accession>